<dbReference type="EMBL" id="CP046322">
    <property type="protein sequence ID" value="QGS33973.1"/>
    <property type="molecule type" value="Genomic_DNA"/>
</dbReference>
<proteinExistence type="predicted"/>
<sequence length="236" mass="25936">MESTGSWQEKFSAMVGSAIDQARKGRSDQWISDQSAMLGHPISRTAVSEYRRGKRKSIPVTDLIVLARALEVPPVSLLFPGLPNRLVPAMPPGKTSSDAYSSDSEVPAFDALRWFTGESQVVPSGWDIGFDPDTGDVAITKVNFDYMTRPGFSDPARMAPSTEFDLLEACRAFATSCARLHALSYDFMALSESERSERLKLLDQAAKDIEITKKWVRELGGDLSEHEIGPDDCGDD</sequence>
<dbReference type="KEGG" id="cxe:FOB82_02435"/>
<dbReference type="RefSeq" id="WP_155867720.1">
    <property type="nucleotide sequence ID" value="NZ_CP046322.1"/>
</dbReference>
<reference evidence="2 3" key="1">
    <citation type="submission" date="2019-11" db="EMBL/GenBank/DDBJ databases">
        <title>FDA dAtabase for Regulatory Grade micrObial Sequences (FDA-ARGOS): Supporting development and validation of Infectious Disease Dx tests.</title>
        <authorList>
            <person name="Kerrigan L."/>
            <person name="Long C."/>
            <person name="Tallon L."/>
            <person name="Sadzewicz L."/>
            <person name="Vavikolanu K."/>
            <person name="Mehta A."/>
            <person name="Aluvathingal J."/>
            <person name="Nadendla S."/>
            <person name="Yan Y."/>
            <person name="Sichtig H."/>
        </authorList>
    </citation>
    <scope>NUCLEOTIDE SEQUENCE [LARGE SCALE GENOMIC DNA]</scope>
    <source>
        <strain evidence="2 3">FDAARGOS_674</strain>
    </source>
</reference>
<dbReference type="InterPro" id="IPR010982">
    <property type="entry name" value="Lambda_DNA-bd_dom_sf"/>
</dbReference>
<dbReference type="CDD" id="cd00093">
    <property type="entry name" value="HTH_XRE"/>
    <property type="match status" value="1"/>
</dbReference>
<dbReference type="PROSITE" id="PS50943">
    <property type="entry name" value="HTH_CROC1"/>
    <property type="match status" value="1"/>
</dbReference>
<gene>
    <name evidence="2" type="ORF">FOB82_02435</name>
</gene>
<feature type="domain" description="HTH cro/C1-type" evidence="1">
    <location>
        <begin position="42"/>
        <end position="77"/>
    </location>
</feature>
<accession>A0A6B8TRZ8</accession>
<dbReference type="AlphaFoldDB" id="A0A6B8TRZ8"/>
<evidence type="ECO:0000313" key="2">
    <source>
        <dbReference type="EMBL" id="QGS33973.1"/>
    </source>
</evidence>
<evidence type="ECO:0000313" key="3">
    <source>
        <dbReference type="Proteomes" id="UP000426857"/>
    </source>
</evidence>
<dbReference type="InterPro" id="IPR001387">
    <property type="entry name" value="Cro/C1-type_HTH"/>
</dbReference>
<dbReference type="GO" id="GO:0003677">
    <property type="term" value="F:DNA binding"/>
    <property type="evidence" value="ECO:0007669"/>
    <property type="project" value="InterPro"/>
</dbReference>
<organism evidence="2 3">
    <name type="scientific">Corynebacterium xerosis</name>
    <dbReference type="NCBI Taxonomy" id="1725"/>
    <lineage>
        <taxon>Bacteria</taxon>
        <taxon>Bacillati</taxon>
        <taxon>Actinomycetota</taxon>
        <taxon>Actinomycetes</taxon>
        <taxon>Mycobacteriales</taxon>
        <taxon>Corynebacteriaceae</taxon>
        <taxon>Corynebacterium</taxon>
    </lineage>
</organism>
<dbReference type="Gene3D" id="1.10.260.40">
    <property type="entry name" value="lambda repressor-like DNA-binding domains"/>
    <property type="match status" value="1"/>
</dbReference>
<protein>
    <recommendedName>
        <fullName evidence="1">HTH cro/C1-type domain-containing protein</fullName>
    </recommendedName>
</protein>
<evidence type="ECO:0000259" key="1">
    <source>
        <dbReference type="PROSITE" id="PS50943"/>
    </source>
</evidence>
<name>A0A6B8TRZ8_9CORY</name>
<dbReference type="Proteomes" id="UP000426857">
    <property type="component" value="Chromosome"/>
</dbReference>